<keyword evidence="2" id="KW-1185">Reference proteome</keyword>
<accession>A0ACC0A8J8</accession>
<organism evidence="1 2">
    <name type="scientific">Catharanthus roseus</name>
    <name type="common">Madagascar periwinkle</name>
    <name type="synonym">Vinca rosea</name>
    <dbReference type="NCBI Taxonomy" id="4058"/>
    <lineage>
        <taxon>Eukaryota</taxon>
        <taxon>Viridiplantae</taxon>
        <taxon>Streptophyta</taxon>
        <taxon>Embryophyta</taxon>
        <taxon>Tracheophyta</taxon>
        <taxon>Spermatophyta</taxon>
        <taxon>Magnoliopsida</taxon>
        <taxon>eudicotyledons</taxon>
        <taxon>Gunneridae</taxon>
        <taxon>Pentapetalae</taxon>
        <taxon>asterids</taxon>
        <taxon>lamiids</taxon>
        <taxon>Gentianales</taxon>
        <taxon>Apocynaceae</taxon>
        <taxon>Rauvolfioideae</taxon>
        <taxon>Vinceae</taxon>
        <taxon>Catharanthinae</taxon>
        <taxon>Catharanthus</taxon>
    </lineage>
</organism>
<evidence type="ECO:0000313" key="2">
    <source>
        <dbReference type="Proteomes" id="UP001060085"/>
    </source>
</evidence>
<sequence>MKKIFFHNFFPTKEEELVCLANNSPHKAFRVLMEIRDIHPPLVMNYLNSWKIHKLSMFEVCTRKIVISFNEAFEYIFRYWSLNLVNYVVTLNKLFVCVYDVSDPRNPKKHDGDSVYFDMVLDDDYTLACKSLFQDLNLSIGDEIGLFYDPNASCFMFKLIFRAV</sequence>
<protein>
    <submittedName>
        <fullName evidence="1">Uncharacterized protein</fullName>
    </submittedName>
</protein>
<comment type="caution">
    <text evidence="1">The sequence shown here is derived from an EMBL/GenBank/DDBJ whole genome shotgun (WGS) entry which is preliminary data.</text>
</comment>
<reference evidence="2" key="1">
    <citation type="journal article" date="2023" name="Nat. Plants">
        <title>Single-cell RNA sequencing provides a high-resolution roadmap for understanding the multicellular compartmentation of specialized metabolism.</title>
        <authorList>
            <person name="Sun S."/>
            <person name="Shen X."/>
            <person name="Li Y."/>
            <person name="Li Y."/>
            <person name="Wang S."/>
            <person name="Li R."/>
            <person name="Zhang H."/>
            <person name="Shen G."/>
            <person name="Guo B."/>
            <person name="Wei J."/>
            <person name="Xu J."/>
            <person name="St-Pierre B."/>
            <person name="Chen S."/>
            <person name="Sun C."/>
        </authorList>
    </citation>
    <scope>NUCLEOTIDE SEQUENCE [LARGE SCALE GENOMIC DNA]</scope>
</reference>
<dbReference type="EMBL" id="CM044707">
    <property type="protein sequence ID" value="KAI5655748.1"/>
    <property type="molecule type" value="Genomic_DNA"/>
</dbReference>
<dbReference type="Proteomes" id="UP001060085">
    <property type="component" value="Linkage Group LG07"/>
</dbReference>
<proteinExistence type="predicted"/>
<gene>
    <name evidence="1" type="ORF">M9H77_32935</name>
</gene>
<evidence type="ECO:0000313" key="1">
    <source>
        <dbReference type="EMBL" id="KAI5655748.1"/>
    </source>
</evidence>
<name>A0ACC0A8J8_CATRO</name>